<organism evidence="1 2">
    <name type="scientific">Legionella fallonii LLAP-10</name>
    <dbReference type="NCBI Taxonomy" id="1212491"/>
    <lineage>
        <taxon>Bacteria</taxon>
        <taxon>Pseudomonadati</taxon>
        <taxon>Pseudomonadota</taxon>
        <taxon>Gammaproteobacteria</taxon>
        <taxon>Legionellales</taxon>
        <taxon>Legionellaceae</taxon>
        <taxon>Legionella</taxon>
    </lineage>
</organism>
<sequence length="239" mass="27417">MKEQIVLAEEYTSKKEKLIEILAMWMQTIQKYKEEHNRKNETLIYAWTETFKAMMTHLKSERNKTDCFLILDNDGELQGIAFGVKLRRGNISDTIQGILKSSYHVLAMLTAPWNIVGRAFTPKSEEANQPFTDKYKKIGTRLIRLIANHAARKDVVQLVAEPTPMFDVDGFFRATLFAQSYVQIGLAYELSQSKFEEVNTLIVEEEPCTKVFGASSNAIVIEDYLPLFTDIDNTLSFNR</sequence>
<evidence type="ECO:0000313" key="1">
    <source>
        <dbReference type="EMBL" id="CEG56831.1"/>
    </source>
</evidence>
<name>A0A098G4D1_9GAMM</name>
<accession>A0A098G4D1</accession>
<dbReference type="AlphaFoldDB" id="A0A098G4D1"/>
<dbReference type="KEGG" id="lfa:LFA_1411"/>
<protein>
    <submittedName>
        <fullName evidence="1">Uncharacterized protein</fullName>
    </submittedName>
</protein>
<evidence type="ECO:0000313" key="2">
    <source>
        <dbReference type="Proteomes" id="UP000032430"/>
    </source>
</evidence>
<reference evidence="2" key="1">
    <citation type="submission" date="2014-09" db="EMBL/GenBank/DDBJ databases">
        <authorList>
            <person name="Gomez-Valero L."/>
        </authorList>
    </citation>
    <scope>NUCLEOTIDE SEQUENCE [LARGE SCALE GENOMIC DNA]</scope>
    <source>
        <strain evidence="2">ATCC700992</strain>
    </source>
</reference>
<dbReference type="HOGENOM" id="CLU_1159931_0_0_6"/>
<keyword evidence="2" id="KW-1185">Reference proteome</keyword>
<dbReference type="RefSeq" id="WP_045095436.1">
    <property type="nucleotide sequence ID" value="NZ_LN614827.1"/>
</dbReference>
<gene>
    <name evidence="1" type="ORF">LFA_1411</name>
</gene>
<dbReference type="EMBL" id="LN614827">
    <property type="protein sequence ID" value="CEG56831.1"/>
    <property type="molecule type" value="Genomic_DNA"/>
</dbReference>
<proteinExistence type="predicted"/>
<dbReference type="OrthoDB" id="5638957at2"/>
<dbReference type="Proteomes" id="UP000032430">
    <property type="component" value="Chromosome I"/>
</dbReference>